<dbReference type="OrthoDB" id="4397445at2"/>
<feature type="transmembrane region" description="Helical" evidence="1">
    <location>
        <begin position="101"/>
        <end position="120"/>
    </location>
</feature>
<dbReference type="EMBL" id="VLNT01000010">
    <property type="protein sequence ID" value="TSD62197.1"/>
    <property type="molecule type" value="Genomic_DNA"/>
</dbReference>
<feature type="transmembrane region" description="Helical" evidence="1">
    <location>
        <begin position="216"/>
        <end position="238"/>
    </location>
</feature>
<dbReference type="Pfam" id="PF10081">
    <property type="entry name" value="Abhydrolase_9"/>
    <property type="match status" value="1"/>
</dbReference>
<dbReference type="Pfam" id="PF15420">
    <property type="entry name" value="Abhydrolase_9_N"/>
    <property type="match status" value="1"/>
</dbReference>
<dbReference type="InterPro" id="IPR027788">
    <property type="entry name" value="Alpha/beta-hydrolase_N_dom"/>
</dbReference>
<evidence type="ECO:0000313" key="5">
    <source>
        <dbReference type="Proteomes" id="UP000316988"/>
    </source>
</evidence>
<feature type="domain" description="Alpha/beta-hydrolase N-terminal" evidence="3">
    <location>
        <begin position="92"/>
        <end position="292"/>
    </location>
</feature>
<evidence type="ECO:0000313" key="4">
    <source>
        <dbReference type="EMBL" id="TSD62197.1"/>
    </source>
</evidence>
<keyword evidence="1" id="KW-0472">Membrane</keyword>
<accession>A0A554S760</accession>
<feature type="transmembrane region" description="Helical" evidence="1">
    <location>
        <begin position="141"/>
        <end position="159"/>
    </location>
</feature>
<reference evidence="4 5" key="1">
    <citation type="submission" date="2019-07" db="EMBL/GenBank/DDBJ databases">
        <authorList>
            <person name="Zhao L.H."/>
        </authorList>
    </citation>
    <scope>NUCLEOTIDE SEQUENCE [LARGE SCALE GENOMIC DNA]</scope>
    <source>
        <strain evidence="4 5">Co35</strain>
    </source>
</reference>
<keyword evidence="1" id="KW-0812">Transmembrane</keyword>
<dbReference type="Proteomes" id="UP000316988">
    <property type="component" value="Unassembled WGS sequence"/>
</dbReference>
<protein>
    <recommendedName>
        <fullName evidence="6">Alpha/beta-hydrolase catalytic domain-containing protein</fullName>
    </recommendedName>
</protein>
<evidence type="ECO:0000259" key="2">
    <source>
        <dbReference type="Pfam" id="PF10081"/>
    </source>
</evidence>
<evidence type="ECO:0000259" key="3">
    <source>
        <dbReference type="Pfam" id="PF15420"/>
    </source>
</evidence>
<dbReference type="InterPro" id="IPR027787">
    <property type="entry name" value="Alpha/beta-hydrolase_catalytic"/>
</dbReference>
<name>A0A554S760_9ACTN</name>
<organism evidence="4 5">
    <name type="scientific">Aeromicrobium piscarium</name>
    <dbReference type="NCBI Taxonomy" id="2590901"/>
    <lineage>
        <taxon>Bacteria</taxon>
        <taxon>Bacillati</taxon>
        <taxon>Actinomycetota</taxon>
        <taxon>Actinomycetes</taxon>
        <taxon>Propionibacteriales</taxon>
        <taxon>Nocardioidaceae</taxon>
        <taxon>Aeromicrobium</taxon>
    </lineage>
</organism>
<feature type="transmembrane region" description="Helical" evidence="1">
    <location>
        <begin position="179"/>
        <end position="204"/>
    </location>
</feature>
<dbReference type="AlphaFoldDB" id="A0A554S760"/>
<evidence type="ECO:0008006" key="6">
    <source>
        <dbReference type="Google" id="ProtNLM"/>
    </source>
</evidence>
<comment type="caution">
    <text evidence="4">The sequence shown here is derived from an EMBL/GenBank/DDBJ whole genome shotgun (WGS) entry which is preliminary data.</text>
</comment>
<evidence type="ECO:0000256" key="1">
    <source>
        <dbReference type="SAM" id="Phobius"/>
    </source>
</evidence>
<proteinExistence type="predicted"/>
<gene>
    <name evidence="4" type="ORF">FNM00_12665</name>
</gene>
<keyword evidence="1" id="KW-1133">Transmembrane helix</keyword>
<keyword evidence="5" id="KW-1185">Reference proteome</keyword>
<sequence length="607" mass="66610">MVEFVFAGVACEHLLEDGVDLIVAHAGLSLHGRRNDDDDEQITARYAHVTRRGVDGRTLSPVRATLEGLSAFFGRRSGTGIVFAIVAYQQSLTPSLLPRTWLAQGVISGLGVVVLYLLGAGVGRLTAAVFDGPRLERIRRWRVVVGWVGVAALPLLLLLSVPGRQEEWRALGYDVTDRFLYLGVVVVVVAVLVVCGLVIAGLRWIYHRIFRGVSKIVPLSIAATVSVLATILVTVLAVNEFAYTRFMDGINEARSGADIEVGEEEPADPRASDVVDWASLGREGRRFITRAPSTDELARFAGREPMEPVRVFVGRASDPSFDGRAALAVEELERSGGFERSVLLVVTPTGTGWVNEQIVQPVEYFHAGDTATVAVQYSHLPSPVAYVSEQHAAVDSATALIDAVTARLEQMPEDERPLLLVAGESLGAYGGTGAFENLDELVRRVDGSLWVGTPPMSNLRREAERRRDPGSLQIRPRIERLPQLVVGGRESEFEGTAATHAFLQFADDPIVWWDARLLWRRPDWLSEPLDSRVMPGISWRPVTTFLQLTADQVVGTEFGEGWGHRYGTMPLMTWYETLDPAGWDATRLAALRAHLDEIADSFHGPVE</sequence>
<feature type="domain" description="Alpha/beta-hydrolase catalytic" evidence="2">
    <location>
        <begin position="309"/>
        <end position="589"/>
    </location>
</feature>